<evidence type="ECO:0000313" key="4">
    <source>
        <dbReference type="Proteomes" id="UP001470230"/>
    </source>
</evidence>
<reference evidence="3 4" key="1">
    <citation type="submission" date="2024-04" db="EMBL/GenBank/DDBJ databases">
        <title>Tritrichomonas musculus Genome.</title>
        <authorList>
            <person name="Alves-Ferreira E."/>
            <person name="Grigg M."/>
            <person name="Lorenzi H."/>
            <person name="Galac M."/>
        </authorList>
    </citation>
    <scope>NUCLEOTIDE SEQUENCE [LARGE SCALE GENOMIC DNA]</scope>
    <source>
        <strain evidence="3 4">EAF2021</strain>
    </source>
</reference>
<organism evidence="3 4">
    <name type="scientific">Tritrichomonas musculus</name>
    <dbReference type="NCBI Taxonomy" id="1915356"/>
    <lineage>
        <taxon>Eukaryota</taxon>
        <taxon>Metamonada</taxon>
        <taxon>Parabasalia</taxon>
        <taxon>Tritrichomonadida</taxon>
        <taxon>Tritrichomonadidae</taxon>
        <taxon>Tritrichomonas</taxon>
    </lineage>
</organism>
<dbReference type="SUPFAM" id="SSF50978">
    <property type="entry name" value="WD40 repeat-like"/>
    <property type="match status" value="1"/>
</dbReference>
<keyword evidence="4" id="KW-1185">Reference proteome</keyword>
<evidence type="ECO:0008006" key="5">
    <source>
        <dbReference type="Google" id="ProtNLM"/>
    </source>
</evidence>
<dbReference type="Gene3D" id="2.130.10.10">
    <property type="entry name" value="YVTN repeat-like/Quinoprotein amine dehydrogenase"/>
    <property type="match status" value="1"/>
</dbReference>
<dbReference type="Pfam" id="PF17747">
    <property type="entry name" value="VID27_PH"/>
    <property type="match status" value="1"/>
</dbReference>
<accession>A0ABR2IR68</accession>
<dbReference type="PANTHER" id="PTHR31913:SF0">
    <property type="entry name" value="VACUOLAR IMPORT AND DEGRADATION PROTEIN 27"/>
    <property type="match status" value="1"/>
</dbReference>
<proteinExistence type="predicted"/>
<sequence length="503" mass="56568">MSDSCLISCPVQVYQTYRNSKKLVGDDCSIQIIKTEQFSFMFYILDSNSQTLVSADIASALSTQFSLSSLTLDFNIRYQNKLHNINLVFNNKDDLKRFVNIFVNSMYEQKNQKRVAPADLNQIDQIIDSMSIDNQDANFSADDELFNEDEQAQSKSQTDGGHNFLLRIAPLTQNTMVMRKYDSHCDLGLFTNDSNCQFRMKIPSIADSNGKNLSMSDMLTSNADHNLLLLDENRPNELFDMSLDRGVVVGQYNTKDSMNISHKVSHLIHKNQNNSQEPVVVGFNNKNTMFLDTRVQNPIVKISEYKGNNQFLCGVTTRSGRMAMGSADGTIRLYREPCRSRATVNFHVNVGEEPVIAIDVSPDEQWIVATCPDYISVFSVLAPSTQKLAFDFPMKDEKTSLMKLVISQNDQQIIAQTNGGNSLPFTSARFDVKNGKVVAIIASIGNALVSWNFKSIMNYRIPKYSITFIPGESIIDNHPLETSDVLYIAPNQVSVALRQKKPK</sequence>
<dbReference type="InterPro" id="IPR013863">
    <property type="entry name" value="VID27_C"/>
</dbReference>
<dbReference type="Pfam" id="PF08553">
    <property type="entry name" value="VID27"/>
    <property type="match status" value="1"/>
</dbReference>
<name>A0ABR2IR68_9EUKA</name>
<gene>
    <name evidence="3" type="ORF">M9Y10_009856</name>
</gene>
<dbReference type="PANTHER" id="PTHR31913">
    <property type="entry name" value="VACUOLAR IMPORT AND DEGRADATION PROTEIN 27"/>
    <property type="match status" value="1"/>
</dbReference>
<feature type="domain" description="Vid27 PH-like" evidence="2">
    <location>
        <begin position="25"/>
        <end position="109"/>
    </location>
</feature>
<evidence type="ECO:0000259" key="1">
    <source>
        <dbReference type="Pfam" id="PF08553"/>
    </source>
</evidence>
<evidence type="ECO:0000313" key="3">
    <source>
        <dbReference type="EMBL" id="KAK8866888.1"/>
    </source>
</evidence>
<comment type="caution">
    <text evidence="3">The sequence shown here is derived from an EMBL/GenBank/DDBJ whole genome shotgun (WGS) entry which is preliminary data.</text>
</comment>
<evidence type="ECO:0000259" key="2">
    <source>
        <dbReference type="Pfam" id="PF17747"/>
    </source>
</evidence>
<dbReference type="InterPro" id="IPR040768">
    <property type="entry name" value="Vid27_PH"/>
</dbReference>
<protein>
    <recommendedName>
        <fullName evidence="5">Vacuolar import/degradation Vid27 C-terminal domain-containing protein</fullName>
    </recommendedName>
</protein>
<dbReference type="InterPro" id="IPR015943">
    <property type="entry name" value="WD40/YVTN_repeat-like_dom_sf"/>
</dbReference>
<dbReference type="InterPro" id="IPR040458">
    <property type="entry name" value="Vid27"/>
</dbReference>
<dbReference type="Proteomes" id="UP001470230">
    <property type="component" value="Unassembled WGS sequence"/>
</dbReference>
<dbReference type="InterPro" id="IPR036322">
    <property type="entry name" value="WD40_repeat_dom_sf"/>
</dbReference>
<feature type="domain" description="Vacuolar import/degradation Vid27 C-terminal" evidence="1">
    <location>
        <begin position="187"/>
        <end position="495"/>
    </location>
</feature>
<dbReference type="EMBL" id="JAPFFF010000015">
    <property type="protein sequence ID" value="KAK8866888.1"/>
    <property type="molecule type" value="Genomic_DNA"/>
</dbReference>